<dbReference type="AlphaFoldDB" id="A0A8R1WGH6"/>
<organism evidence="16 17">
    <name type="scientific">Bombyx mori</name>
    <name type="common">Silk moth</name>
    <dbReference type="NCBI Taxonomy" id="7091"/>
    <lineage>
        <taxon>Eukaryota</taxon>
        <taxon>Metazoa</taxon>
        <taxon>Ecdysozoa</taxon>
        <taxon>Arthropoda</taxon>
        <taxon>Hexapoda</taxon>
        <taxon>Insecta</taxon>
        <taxon>Pterygota</taxon>
        <taxon>Neoptera</taxon>
        <taxon>Endopterygota</taxon>
        <taxon>Lepidoptera</taxon>
        <taxon>Glossata</taxon>
        <taxon>Ditrysia</taxon>
        <taxon>Bombycoidea</taxon>
        <taxon>Bombycidae</taxon>
        <taxon>Bombycinae</taxon>
        <taxon>Bombyx</taxon>
    </lineage>
</organism>
<evidence type="ECO:0000256" key="4">
    <source>
        <dbReference type="ARBA" id="ARBA00022679"/>
    </source>
</evidence>
<dbReference type="OrthoDB" id="10020554at2759"/>
<comment type="subcellular location">
    <subcellularLocation>
        <location evidence="1">Mitochondrion inner membrane</location>
        <topology evidence="1">Multi-pass membrane protein</topology>
    </subcellularLocation>
</comment>
<keyword evidence="9" id="KW-0496">Mitochondrion</keyword>
<dbReference type="SMR" id="A0A8R1WGH6"/>
<evidence type="ECO:0000256" key="14">
    <source>
        <dbReference type="ARBA" id="ARBA00047433"/>
    </source>
</evidence>
<dbReference type="PANTHER" id="PTHR14269:SF60">
    <property type="entry name" value="CARDIOLIPIN SYNTHASE (CMP-FORMING)"/>
    <property type="match status" value="1"/>
</dbReference>
<keyword evidence="11" id="KW-0594">Phospholipid biosynthesis</keyword>
<reference evidence="16" key="2">
    <citation type="submission" date="2022-06" db="UniProtKB">
        <authorList>
            <consortium name="EnsemblMetazoa"/>
        </authorList>
    </citation>
    <scope>IDENTIFICATION</scope>
    <source>
        <strain evidence="16">p50T (Dazao)</strain>
    </source>
</reference>
<dbReference type="EnsemblMetazoa" id="XM_004921800.4">
    <property type="protein sequence ID" value="XP_004921857.1"/>
    <property type="gene ID" value="LOC101735985"/>
</dbReference>
<evidence type="ECO:0000313" key="17">
    <source>
        <dbReference type="Proteomes" id="UP000005204"/>
    </source>
</evidence>
<gene>
    <name evidence="16" type="primary">101735985</name>
</gene>
<evidence type="ECO:0000256" key="2">
    <source>
        <dbReference type="ARBA" id="ARBA00010441"/>
    </source>
</evidence>
<dbReference type="PANTHER" id="PTHR14269">
    <property type="entry name" value="CDP-DIACYLGLYCEROL--GLYCEROL-3-PHOSPHATE 3-PHOSPHATIDYLTRANSFERASE-RELATED"/>
    <property type="match status" value="1"/>
</dbReference>
<dbReference type="InterPro" id="IPR050324">
    <property type="entry name" value="CDP-alcohol_PTase-I"/>
</dbReference>
<comment type="similarity">
    <text evidence="2">Belongs to the CDP-alcohol phosphatidyltransferase class-I family.</text>
</comment>
<keyword evidence="3" id="KW-0444">Lipid biosynthesis</keyword>
<evidence type="ECO:0000256" key="5">
    <source>
        <dbReference type="ARBA" id="ARBA00022692"/>
    </source>
</evidence>
<dbReference type="Pfam" id="PF01066">
    <property type="entry name" value="CDP-OH_P_transf"/>
    <property type="match status" value="1"/>
</dbReference>
<keyword evidence="8" id="KW-0443">Lipid metabolism</keyword>
<dbReference type="InterPro" id="IPR000462">
    <property type="entry name" value="CDP-OH_P_trans"/>
</dbReference>
<dbReference type="GO" id="GO:0032049">
    <property type="term" value="P:cardiolipin biosynthetic process"/>
    <property type="evidence" value="ECO:0007669"/>
    <property type="project" value="TreeGrafter"/>
</dbReference>
<accession>A0A8R1WGH6</accession>
<comment type="catalytic activity">
    <reaction evidence="14">
        <text>a CDP-1,2-diacyl-sn-glycerol + a 1,2-diacyl-sn-glycero-3-phospho-(1'-sn-glycerol) = a cardiolipin + CMP + H(+)</text>
        <dbReference type="Rhea" id="RHEA:32931"/>
        <dbReference type="ChEBI" id="CHEBI:15378"/>
        <dbReference type="ChEBI" id="CHEBI:58332"/>
        <dbReference type="ChEBI" id="CHEBI:60377"/>
        <dbReference type="ChEBI" id="CHEBI:62237"/>
        <dbReference type="ChEBI" id="CHEBI:64716"/>
        <dbReference type="EC" id="2.7.8.41"/>
    </reaction>
</comment>
<name>A0A8R1WGH6_BOMMO</name>
<keyword evidence="17" id="KW-1185">Reference proteome</keyword>
<dbReference type="InterPro" id="IPR043130">
    <property type="entry name" value="CDP-OH_PTrfase_TM_dom"/>
</dbReference>
<dbReference type="OMA" id="RIAMSPY"/>
<keyword evidence="4" id="KW-0808">Transferase</keyword>
<evidence type="ECO:0000256" key="8">
    <source>
        <dbReference type="ARBA" id="ARBA00023098"/>
    </source>
</evidence>
<evidence type="ECO:0000256" key="7">
    <source>
        <dbReference type="ARBA" id="ARBA00022989"/>
    </source>
</evidence>
<feature type="transmembrane region" description="Helical" evidence="15">
    <location>
        <begin position="229"/>
        <end position="252"/>
    </location>
</feature>
<dbReference type="FunFam" id="1.20.120.1760:FF:000005">
    <property type="entry name" value="Cardiolipin synthase 1"/>
    <property type="match status" value="1"/>
</dbReference>
<evidence type="ECO:0000313" key="16">
    <source>
        <dbReference type="EnsemblMetazoa" id="XP_004921857.1"/>
    </source>
</evidence>
<evidence type="ECO:0000256" key="6">
    <source>
        <dbReference type="ARBA" id="ARBA00022792"/>
    </source>
</evidence>
<keyword evidence="12" id="KW-1208">Phospholipid metabolism</keyword>
<keyword evidence="10 15" id="KW-0472">Membrane</keyword>
<dbReference type="GO" id="GO:0005743">
    <property type="term" value="C:mitochondrial inner membrane"/>
    <property type="evidence" value="ECO:0007669"/>
    <property type="project" value="UniProtKB-SubCell"/>
</dbReference>
<dbReference type="KEGG" id="bmor:101735985"/>
<reference evidence="17" key="1">
    <citation type="journal article" date="2008" name="Insect Biochem. Mol. Biol.">
        <title>The genome of a lepidopteran model insect, the silkworm Bombyx mori.</title>
        <authorList>
            <consortium name="International Silkworm Genome Consortium"/>
        </authorList>
    </citation>
    <scope>NUCLEOTIDE SEQUENCE [LARGE SCALE GENOMIC DNA]</scope>
    <source>
        <strain evidence="17">p50T</strain>
    </source>
</reference>
<keyword evidence="7 15" id="KW-1133">Transmembrane helix</keyword>
<protein>
    <recommendedName>
        <fullName evidence="13">cardiolipin synthase (CMP-forming)</fullName>
        <ecNumber evidence="13">2.7.8.41</ecNumber>
    </recommendedName>
</protein>
<dbReference type="EC" id="2.7.8.41" evidence="13"/>
<evidence type="ECO:0000256" key="11">
    <source>
        <dbReference type="ARBA" id="ARBA00023209"/>
    </source>
</evidence>
<evidence type="ECO:0000256" key="13">
    <source>
        <dbReference type="ARBA" id="ARBA00039001"/>
    </source>
</evidence>
<keyword evidence="5 15" id="KW-0812">Transmembrane</keyword>
<evidence type="ECO:0000256" key="10">
    <source>
        <dbReference type="ARBA" id="ARBA00023136"/>
    </source>
</evidence>
<dbReference type="Proteomes" id="UP000005204">
    <property type="component" value="Unassembled WGS sequence"/>
</dbReference>
<dbReference type="GO" id="GO:0043337">
    <property type="term" value="F:cardiolipin synthase (CMP-forming)"/>
    <property type="evidence" value="ECO:0007669"/>
    <property type="project" value="UniProtKB-EC"/>
</dbReference>
<evidence type="ECO:0000256" key="9">
    <source>
        <dbReference type="ARBA" id="ARBA00023128"/>
    </source>
</evidence>
<evidence type="ECO:0000256" key="3">
    <source>
        <dbReference type="ARBA" id="ARBA00022516"/>
    </source>
</evidence>
<keyword evidence="6" id="KW-0999">Mitochondrion inner membrane</keyword>
<dbReference type="Gene3D" id="1.20.120.1760">
    <property type="match status" value="1"/>
</dbReference>
<feature type="transmembrane region" description="Helical" evidence="15">
    <location>
        <begin position="306"/>
        <end position="328"/>
    </location>
</feature>
<sequence>MELTRPWHSIKQISRLKFCLISAKIRVPVRQYVVLLTNKRLLQCSCAMKFPFTYNYSSENKKHFITLEKKALKNAFEHKKEQLKHTEHKLRLKGEEIVRDIRHQGEVTGQKLRVKKEHIIKDILETKAKVKERFEEVVEKENVFTIPNILCITRIAMSPYLGYVIIQNNYNLALGLLVFAGITDLLDGWIARNWKGQSTKMGSFLDPMADKVLVATLFISLTWQDLIPISLTLLIVGRDIALVVAGFVIRYISLPPPRTLSRYFDVTHATAQLAPTFISKVNTAVQLLLVGTTLASPVFGYVDHPALKVLCGITAASTIVSAVSYLVSKDTYKLLKKKI</sequence>
<evidence type="ECO:0000256" key="1">
    <source>
        <dbReference type="ARBA" id="ARBA00004448"/>
    </source>
</evidence>
<evidence type="ECO:0000256" key="12">
    <source>
        <dbReference type="ARBA" id="ARBA00023264"/>
    </source>
</evidence>
<proteinExistence type="inferred from homology"/>
<evidence type="ECO:0000256" key="15">
    <source>
        <dbReference type="SAM" id="Phobius"/>
    </source>
</evidence>